<dbReference type="InterPro" id="IPR014756">
    <property type="entry name" value="Ig_E-set"/>
</dbReference>
<keyword evidence="5" id="KW-1133">Transmembrane helix</keyword>
<dbReference type="Gene3D" id="2.60.40.1220">
    <property type="match status" value="1"/>
</dbReference>
<dbReference type="RefSeq" id="WP_309969534.1">
    <property type="nucleotide sequence ID" value="NZ_JAVDWH010000001.1"/>
</dbReference>
<evidence type="ECO:0000256" key="2">
    <source>
        <dbReference type="ARBA" id="ARBA00022723"/>
    </source>
</evidence>
<keyword evidence="3 6" id="KW-0732">Signal</keyword>
<evidence type="ECO:0000256" key="6">
    <source>
        <dbReference type="SAM" id="SignalP"/>
    </source>
</evidence>
<feature type="transmembrane region" description="Helical" evidence="5">
    <location>
        <begin position="143"/>
        <end position="161"/>
    </location>
</feature>
<dbReference type="InterPro" id="IPR014755">
    <property type="entry name" value="Cu-Rt/internalin_Ig-like"/>
</dbReference>
<sequence length="170" mass="17788">MRNVVLRVSLLALLCLALGAGPASAHASLVGSDPGDGSSIATAPRMITFTFNENIGNPAFVAVRAPDGAKVAVSDVSATDATVTAIVAPSNQKGRYTATYRVVSADGHPVEGTINWTTTTGETVKQVDQPKEKSFVHRHRSHFFWGILAAAVAVGLILAPLRGRDDQSKP</sequence>
<evidence type="ECO:0000256" key="4">
    <source>
        <dbReference type="ARBA" id="ARBA00023008"/>
    </source>
</evidence>
<keyword evidence="2" id="KW-0479">Metal-binding</keyword>
<feature type="domain" description="CopC" evidence="7">
    <location>
        <begin position="26"/>
        <end position="117"/>
    </location>
</feature>
<accession>A0ABU1UP02</accession>
<keyword evidence="9" id="KW-1185">Reference proteome</keyword>
<evidence type="ECO:0000313" key="9">
    <source>
        <dbReference type="Proteomes" id="UP001257739"/>
    </source>
</evidence>
<dbReference type="InterPro" id="IPR032694">
    <property type="entry name" value="CopC/D"/>
</dbReference>
<organism evidence="8 9">
    <name type="scientific">Aeromicrobium panaciterrae</name>
    <dbReference type="NCBI Taxonomy" id="363861"/>
    <lineage>
        <taxon>Bacteria</taxon>
        <taxon>Bacillati</taxon>
        <taxon>Actinomycetota</taxon>
        <taxon>Actinomycetes</taxon>
        <taxon>Propionibacteriales</taxon>
        <taxon>Nocardioidaceae</taxon>
        <taxon>Aeromicrobium</taxon>
    </lineage>
</organism>
<evidence type="ECO:0000259" key="7">
    <source>
        <dbReference type="Pfam" id="PF04234"/>
    </source>
</evidence>
<dbReference type="Proteomes" id="UP001257739">
    <property type="component" value="Unassembled WGS sequence"/>
</dbReference>
<feature type="signal peptide" evidence="6">
    <location>
        <begin position="1"/>
        <end position="25"/>
    </location>
</feature>
<protein>
    <submittedName>
        <fullName evidence="8">Methionine-rich copper-binding protein CopC</fullName>
    </submittedName>
</protein>
<dbReference type="InterPro" id="IPR007348">
    <property type="entry name" value="CopC_dom"/>
</dbReference>
<feature type="chain" id="PRO_5045763542" evidence="6">
    <location>
        <begin position="26"/>
        <end position="170"/>
    </location>
</feature>
<keyword evidence="5" id="KW-0472">Membrane</keyword>
<evidence type="ECO:0000313" key="8">
    <source>
        <dbReference type="EMBL" id="MDR7086870.1"/>
    </source>
</evidence>
<reference evidence="8 9" key="1">
    <citation type="submission" date="2023-07" db="EMBL/GenBank/DDBJ databases">
        <title>Sorghum-associated microbial communities from plants grown in Nebraska, USA.</title>
        <authorList>
            <person name="Schachtman D."/>
        </authorList>
    </citation>
    <scope>NUCLEOTIDE SEQUENCE [LARGE SCALE GENOMIC DNA]</scope>
    <source>
        <strain evidence="8 9">BE248</strain>
    </source>
</reference>
<evidence type="ECO:0000256" key="1">
    <source>
        <dbReference type="ARBA" id="ARBA00004196"/>
    </source>
</evidence>
<keyword evidence="4" id="KW-0186">Copper</keyword>
<name>A0ABU1UP02_9ACTN</name>
<evidence type="ECO:0000256" key="3">
    <source>
        <dbReference type="ARBA" id="ARBA00022729"/>
    </source>
</evidence>
<dbReference type="SUPFAM" id="SSF81296">
    <property type="entry name" value="E set domains"/>
    <property type="match status" value="1"/>
</dbReference>
<evidence type="ECO:0000256" key="5">
    <source>
        <dbReference type="SAM" id="Phobius"/>
    </source>
</evidence>
<gene>
    <name evidence="8" type="ORF">J2X11_001709</name>
</gene>
<proteinExistence type="predicted"/>
<dbReference type="EMBL" id="JAVDWH010000001">
    <property type="protein sequence ID" value="MDR7086870.1"/>
    <property type="molecule type" value="Genomic_DNA"/>
</dbReference>
<dbReference type="PANTHER" id="PTHR34820">
    <property type="entry name" value="INNER MEMBRANE PROTEIN YEBZ"/>
    <property type="match status" value="1"/>
</dbReference>
<comment type="subcellular location">
    <subcellularLocation>
        <location evidence="1">Cell envelope</location>
    </subcellularLocation>
</comment>
<keyword evidence="5" id="KW-0812">Transmembrane</keyword>
<dbReference type="Pfam" id="PF04234">
    <property type="entry name" value="CopC"/>
    <property type="match status" value="1"/>
</dbReference>
<dbReference type="PANTHER" id="PTHR34820:SF4">
    <property type="entry name" value="INNER MEMBRANE PROTEIN YEBZ"/>
    <property type="match status" value="1"/>
</dbReference>
<comment type="caution">
    <text evidence="8">The sequence shown here is derived from an EMBL/GenBank/DDBJ whole genome shotgun (WGS) entry which is preliminary data.</text>
</comment>